<reference evidence="2" key="2">
    <citation type="submission" date="2023-05" db="EMBL/GenBank/DDBJ databases">
        <authorList>
            <consortium name="Lawrence Berkeley National Laboratory"/>
            <person name="Steindorff A."/>
            <person name="Hensen N."/>
            <person name="Bonometti L."/>
            <person name="Westerberg I."/>
            <person name="Brannstrom I.O."/>
            <person name="Guillou S."/>
            <person name="Cros-Aarteil S."/>
            <person name="Calhoun S."/>
            <person name="Haridas S."/>
            <person name="Kuo A."/>
            <person name="Mondo S."/>
            <person name="Pangilinan J."/>
            <person name="Riley R."/>
            <person name="Labutti K."/>
            <person name="Andreopoulos B."/>
            <person name="Lipzen A."/>
            <person name="Chen C."/>
            <person name="Yanf M."/>
            <person name="Daum C."/>
            <person name="Ng V."/>
            <person name="Clum A."/>
            <person name="Ohm R."/>
            <person name="Martin F."/>
            <person name="Silar P."/>
            <person name="Natvig D."/>
            <person name="Lalanne C."/>
            <person name="Gautier V."/>
            <person name="Ament-Velasquez S.L."/>
            <person name="Kruys A."/>
            <person name="Hutchinson M.I."/>
            <person name="Powell A.J."/>
            <person name="Barry K."/>
            <person name="Miller A.N."/>
            <person name="Grigoriev I.V."/>
            <person name="Debuchy R."/>
            <person name="Gladieux P."/>
            <person name="Thoren M.H."/>
            <person name="Johannesson H."/>
        </authorList>
    </citation>
    <scope>NUCLEOTIDE SEQUENCE</scope>
    <source>
        <strain evidence="2">CBS 757.83</strain>
    </source>
</reference>
<protein>
    <submittedName>
        <fullName evidence="2">Uncharacterized protein</fullName>
    </submittedName>
</protein>
<comment type="caution">
    <text evidence="2">The sequence shown here is derived from an EMBL/GenBank/DDBJ whole genome shotgun (WGS) entry which is preliminary data.</text>
</comment>
<reference evidence="2" key="1">
    <citation type="journal article" date="2023" name="Mol. Phylogenet. Evol.">
        <title>Genome-scale phylogeny and comparative genomics of the fungal order Sordariales.</title>
        <authorList>
            <person name="Hensen N."/>
            <person name="Bonometti L."/>
            <person name="Westerberg I."/>
            <person name="Brannstrom I.O."/>
            <person name="Guillou S."/>
            <person name="Cros-Aarteil S."/>
            <person name="Calhoun S."/>
            <person name="Haridas S."/>
            <person name="Kuo A."/>
            <person name="Mondo S."/>
            <person name="Pangilinan J."/>
            <person name="Riley R."/>
            <person name="LaButti K."/>
            <person name="Andreopoulos B."/>
            <person name="Lipzen A."/>
            <person name="Chen C."/>
            <person name="Yan M."/>
            <person name="Daum C."/>
            <person name="Ng V."/>
            <person name="Clum A."/>
            <person name="Steindorff A."/>
            <person name="Ohm R.A."/>
            <person name="Martin F."/>
            <person name="Silar P."/>
            <person name="Natvig D.O."/>
            <person name="Lalanne C."/>
            <person name="Gautier V."/>
            <person name="Ament-Velasquez S.L."/>
            <person name="Kruys A."/>
            <person name="Hutchinson M.I."/>
            <person name="Powell A.J."/>
            <person name="Barry K."/>
            <person name="Miller A.N."/>
            <person name="Grigoriev I.V."/>
            <person name="Debuchy R."/>
            <person name="Gladieux P."/>
            <person name="Hiltunen Thoren M."/>
            <person name="Johannesson H."/>
        </authorList>
    </citation>
    <scope>NUCLEOTIDE SEQUENCE</scope>
    <source>
        <strain evidence="2">CBS 757.83</strain>
    </source>
</reference>
<feature type="compositionally biased region" description="Polar residues" evidence="1">
    <location>
        <begin position="115"/>
        <end position="133"/>
    </location>
</feature>
<dbReference type="Proteomes" id="UP001305647">
    <property type="component" value="Unassembled WGS sequence"/>
</dbReference>
<sequence length="753" mass="80388">MANLPPRPTFTNLGDGAPVYNSRRQSASQPGGLGARNPSHPRHYHPYDRQPGTTSHGSPIPPWRRDASRQSRSVDTPSQAGQHYAAAPFASRIGKTQTPPAFNGAPWISRRHTGHPSNNDRSNGWTVQNTTARPSRLPSTPRRIGAVAGPGRNAMGSNTANAATSPSSSSSPDTPPTSLGSTPMKPKASVPVQSTSGSSPVTEGSNGPLTSPRVSEAAAGSAADWVDPLSIAANDTTPHRPAPSTQPGDIPTLASRKDAAEPEHPLRAPLSPENASHAGPEHAAAASASSPLSHPAAFSMNVHSLAFNLSKASDRSDEASTPSAESGEHNLIVCAVGSGDNGEIQPPVSSPSPFAETIQSTAAAIPQPISLSPAANTTVVLTLGPVTRTFLAVSEVLSSFTAWNHHHHAHSQNDAAHTAMVHDSATQTLTANLTVLIPGVAACPAHIADQHLDALQALLAVMHQHHTHGNSTDVVLSVDEIWRLGGLKDALDLDGRWVDFLRGCMRQFVGGIKRVGGWLNFGGLEEVGPEEALVIGESQTMERAANTCLVFGWGEELRVVMARLAYVCGVAEDQATGEVVLVKPGGRRVEVGVCEREVVDAILAARRKVVENLFAAAHKTLGAWMTRIGHHPCADMLCNTNRLEALIFVLRWLGLFPRGDIDMSLHELVTALQFTTATNAELMAAAIENDWGDGLMRKRFNWPMYIRQRFAGTCSKCNERAPTSMLFPLEDLLCELTFEMQDQLQEYVELRWP</sequence>
<proteinExistence type="predicted"/>
<feature type="compositionally biased region" description="Basic and acidic residues" evidence="1">
    <location>
        <begin position="255"/>
        <end position="266"/>
    </location>
</feature>
<feature type="region of interest" description="Disordered" evidence="1">
    <location>
        <begin position="1"/>
        <end position="290"/>
    </location>
</feature>
<feature type="compositionally biased region" description="Polar residues" evidence="1">
    <location>
        <begin position="191"/>
        <end position="213"/>
    </location>
</feature>
<feature type="compositionally biased region" description="Low complexity" evidence="1">
    <location>
        <begin position="157"/>
        <end position="183"/>
    </location>
</feature>
<evidence type="ECO:0000313" key="2">
    <source>
        <dbReference type="EMBL" id="KAK4098347.1"/>
    </source>
</evidence>
<feature type="compositionally biased region" description="Polar residues" evidence="1">
    <location>
        <begin position="70"/>
        <end position="81"/>
    </location>
</feature>
<organism evidence="2 3">
    <name type="scientific">Parathielavia hyrcaniae</name>
    <dbReference type="NCBI Taxonomy" id="113614"/>
    <lineage>
        <taxon>Eukaryota</taxon>
        <taxon>Fungi</taxon>
        <taxon>Dikarya</taxon>
        <taxon>Ascomycota</taxon>
        <taxon>Pezizomycotina</taxon>
        <taxon>Sordariomycetes</taxon>
        <taxon>Sordariomycetidae</taxon>
        <taxon>Sordariales</taxon>
        <taxon>Chaetomiaceae</taxon>
        <taxon>Parathielavia</taxon>
    </lineage>
</organism>
<accession>A0AAN6PZM4</accession>
<name>A0AAN6PZM4_9PEZI</name>
<keyword evidence="3" id="KW-1185">Reference proteome</keyword>
<feature type="compositionally biased region" description="Low complexity" evidence="1">
    <location>
        <begin position="275"/>
        <end position="290"/>
    </location>
</feature>
<dbReference type="EMBL" id="MU863660">
    <property type="protein sequence ID" value="KAK4098347.1"/>
    <property type="molecule type" value="Genomic_DNA"/>
</dbReference>
<gene>
    <name evidence="2" type="ORF">N658DRAFT_544486</name>
</gene>
<evidence type="ECO:0000256" key="1">
    <source>
        <dbReference type="SAM" id="MobiDB-lite"/>
    </source>
</evidence>
<evidence type="ECO:0000313" key="3">
    <source>
        <dbReference type="Proteomes" id="UP001305647"/>
    </source>
</evidence>
<dbReference type="AlphaFoldDB" id="A0AAN6PZM4"/>